<name>A0ACB9K5A1_9ASTR</name>
<dbReference type="EMBL" id="CM042018">
    <property type="protein sequence ID" value="KAI3827380.1"/>
    <property type="molecule type" value="Genomic_DNA"/>
</dbReference>
<reference evidence="1 2" key="2">
    <citation type="journal article" date="2022" name="Mol. Ecol. Resour.">
        <title>The genomes of chicory, endive, great burdock and yacon provide insights into Asteraceae paleo-polyploidization history and plant inulin production.</title>
        <authorList>
            <person name="Fan W."/>
            <person name="Wang S."/>
            <person name="Wang H."/>
            <person name="Wang A."/>
            <person name="Jiang F."/>
            <person name="Liu H."/>
            <person name="Zhao H."/>
            <person name="Xu D."/>
            <person name="Zhang Y."/>
        </authorList>
    </citation>
    <scope>NUCLEOTIDE SEQUENCE [LARGE SCALE GENOMIC DNA]</scope>
    <source>
        <strain evidence="2">cv. Yunnan</strain>
        <tissue evidence="1">Leaves</tissue>
    </source>
</reference>
<keyword evidence="2" id="KW-1185">Reference proteome</keyword>
<organism evidence="1 2">
    <name type="scientific">Smallanthus sonchifolius</name>
    <dbReference type="NCBI Taxonomy" id="185202"/>
    <lineage>
        <taxon>Eukaryota</taxon>
        <taxon>Viridiplantae</taxon>
        <taxon>Streptophyta</taxon>
        <taxon>Embryophyta</taxon>
        <taxon>Tracheophyta</taxon>
        <taxon>Spermatophyta</taxon>
        <taxon>Magnoliopsida</taxon>
        <taxon>eudicotyledons</taxon>
        <taxon>Gunneridae</taxon>
        <taxon>Pentapetalae</taxon>
        <taxon>asterids</taxon>
        <taxon>campanulids</taxon>
        <taxon>Asterales</taxon>
        <taxon>Asteraceae</taxon>
        <taxon>Asteroideae</taxon>
        <taxon>Heliantheae alliance</taxon>
        <taxon>Millerieae</taxon>
        <taxon>Smallanthus</taxon>
    </lineage>
</organism>
<dbReference type="Proteomes" id="UP001056120">
    <property type="component" value="Linkage Group LG01"/>
</dbReference>
<evidence type="ECO:0000313" key="2">
    <source>
        <dbReference type="Proteomes" id="UP001056120"/>
    </source>
</evidence>
<accession>A0ACB9K5A1</accession>
<evidence type="ECO:0000313" key="1">
    <source>
        <dbReference type="EMBL" id="KAI3827380.1"/>
    </source>
</evidence>
<sequence>MAGLKSTVVVLMVSSFQLQSTVRKTSHVVGDALGWTIPSGGVTTYATWASQQTFTLADTLVFNFTTGFHNVAEVSQAAGSDPCTATNTLSINPTSPVTITLTRPGTHHYICTVIGHCQIGQKLTINVSPSTAPTTISAPL</sequence>
<proteinExistence type="predicted"/>
<protein>
    <submittedName>
        <fullName evidence="1">Uncharacterized protein</fullName>
    </submittedName>
</protein>
<reference evidence="2" key="1">
    <citation type="journal article" date="2022" name="Mol. Ecol. Resour.">
        <title>The genomes of chicory, endive, great burdock and yacon provide insights into Asteraceae palaeo-polyploidization history and plant inulin production.</title>
        <authorList>
            <person name="Fan W."/>
            <person name="Wang S."/>
            <person name="Wang H."/>
            <person name="Wang A."/>
            <person name="Jiang F."/>
            <person name="Liu H."/>
            <person name="Zhao H."/>
            <person name="Xu D."/>
            <person name="Zhang Y."/>
        </authorList>
    </citation>
    <scope>NUCLEOTIDE SEQUENCE [LARGE SCALE GENOMIC DNA]</scope>
    <source>
        <strain evidence="2">cv. Yunnan</strain>
    </source>
</reference>
<comment type="caution">
    <text evidence="1">The sequence shown here is derived from an EMBL/GenBank/DDBJ whole genome shotgun (WGS) entry which is preliminary data.</text>
</comment>
<gene>
    <name evidence="1" type="ORF">L1987_01453</name>
</gene>